<dbReference type="SUPFAM" id="SSF56349">
    <property type="entry name" value="DNA breaking-rejoining enzymes"/>
    <property type="match status" value="1"/>
</dbReference>
<name>A0A4Z0NGX3_9HYPH</name>
<dbReference type="Pfam" id="PF00589">
    <property type="entry name" value="Phage_integrase"/>
    <property type="match status" value="1"/>
</dbReference>
<dbReference type="Proteomes" id="UP000297535">
    <property type="component" value="Unassembled WGS sequence"/>
</dbReference>
<dbReference type="PROSITE" id="PS51898">
    <property type="entry name" value="TYR_RECOMBINASE"/>
    <property type="match status" value="1"/>
</dbReference>
<dbReference type="EMBL" id="SRLB01000036">
    <property type="protein sequence ID" value="TGD94902.1"/>
    <property type="molecule type" value="Genomic_DNA"/>
</dbReference>
<dbReference type="GO" id="GO:0015074">
    <property type="term" value="P:DNA integration"/>
    <property type="evidence" value="ECO:0007669"/>
    <property type="project" value="UniProtKB-KW"/>
</dbReference>
<protein>
    <submittedName>
        <fullName evidence="7">Integrase</fullName>
    </submittedName>
</protein>
<evidence type="ECO:0000256" key="4">
    <source>
        <dbReference type="PROSITE-ProRule" id="PRU01248"/>
    </source>
</evidence>
<dbReference type="AlphaFoldDB" id="A0A4Z0NGX3"/>
<dbReference type="OrthoDB" id="9814722at2"/>
<evidence type="ECO:0000313" key="8">
    <source>
        <dbReference type="Proteomes" id="UP000297535"/>
    </source>
</evidence>
<dbReference type="Gene3D" id="1.10.443.10">
    <property type="entry name" value="Intergrase catalytic core"/>
    <property type="match status" value="1"/>
</dbReference>
<dbReference type="Gene3D" id="1.10.150.130">
    <property type="match status" value="1"/>
</dbReference>
<reference evidence="7 8" key="1">
    <citation type="submission" date="2019-04" db="EMBL/GenBank/DDBJ databases">
        <authorList>
            <person name="Feng G."/>
            <person name="Zhu H."/>
        </authorList>
    </citation>
    <scope>NUCLEOTIDE SEQUENCE [LARGE SCALE GENOMIC DNA]</scope>
    <source>
        <strain evidence="7 8">6HR-1</strain>
    </source>
</reference>
<dbReference type="InterPro" id="IPR002104">
    <property type="entry name" value="Integrase_catalytic"/>
</dbReference>
<comment type="caution">
    <text evidence="7">The sequence shown here is derived from an EMBL/GenBank/DDBJ whole genome shotgun (WGS) entry which is preliminary data.</text>
</comment>
<keyword evidence="2 4" id="KW-0238">DNA-binding</keyword>
<evidence type="ECO:0000256" key="3">
    <source>
        <dbReference type="ARBA" id="ARBA00023172"/>
    </source>
</evidence>
<dbReference type="RefSeq" id="WP_135419092.1">
    <property type="nucleotide sequence ID" value="NZ_SRLB01000036.1"/>
</dbReference>
<accession>A0A4Z0NGX3</accession>
<keyword evidence="8" id="KW-1185">Reference proteome</keyword>
<dbReference type="GO" id="GO:0003677">
    <property type="term" value="F:DNA binding"/>
    <property type="evidence" value="ECO:0007669"/>
    <property type="project" value="UniProtKB-UniRule"/>
</dbReference>
<dbReference type="InterPro" id="IPR044068">
    <property type="entry name" value="CB"/>
</dbReference>
<evidence type="ECO:0000256" key="1">
    <source>
        <dbReference type="ARBA" id="ARBA00022908"/>
    </source>
</evidence>
<feature type="domain" description="Tyr recombinase" evidence="5">
    <location>
        <begin position="225"/>
        <end position="425"/>
    </location>
</feature>
<feature type="domain" description="Core-binding (CB)" evidence="6">
    <location>
        <begin position="107"/>
        <end position="195"/>
    </location>
</feature>
<evidence type="ECO:0000256" key="2">
    <source>
        <dbReference type="ARBA" id="ARBA00023125"/>
    </source>
</evidence>
<evidence type="ECO:0000259" key="5">
    <source>
        <dbReference type="PROSITE" id="PS51898"/>
    </source>
</evidence>
<proteinExistence type="predicted"/>
<evidence type="ECO:0000259" key="6">
    <source>
        <dbReference type="PROSITE" id="PS51900"/>
    </source>
</evidence>
<keyword evidence="3" id="KW-0233">DNA recombination</keyword>
<gene>
    <name evidence="7" type="ORF">EU555_30475</name>
</gene>
<organism evidence="7 8">
    <name type="scientific">Methylobacterium nonmethylotrophicum</name>
    <dbReference type="NCBI Taxonomy" id="1141884"/>
    <lineage>
        <taxon>Bacteria</taxon>
        <taxon>Pseudomonadati</taxon>
        <taxon>Pseudomonadota</taxon>
        <taxon>Alphaproteobacteria</taxon>
        <taxon>Hyphomicrobiales</taxon>
        <taxon>Methylobacteriaceae</taxon>
        <taxon>Methylobacterium</taxon>
    </lineage>
</organism>
<dbReference type="PROSITE" id="PS51900">
    <property type="entry name" value="CB"/>
    <property type="match status" value="1"/>
</dbReference>
<keyword evidence="1" id="KW-0229">DNA integration</keyword>
<dbReference type="InterPro" id="IPR011010">
    <property type="entry name" value="DNA_brk_join_enz"/>
</dbReference>
<sequence length="443" mass="48699">MAKRVRDAVLDSPTARAKLKPRPKPYFRAIDRGLHLGYRKGKTGGTWIARRYLGEEKYAVEALGSADDRQAADGTVILTFYQAQDRARLRVKEVEEQRRVASFGPTVTVRDAVTAYIEVREASETKLKGGVGLIRDSRSRLTKHVLSNADLANKPLPALTARHLQDWRAGLSRKLAEGTVRRAVNDFKAALNAATRSHAAQLPATIAETIRNGLAASTRLAPVAREAQILSDADIRRIVAAAREVDAAGEWDGDLERLVLVLAATGARFSQVQRMNVADVQVEQQRLMVPVSRKGRGQKQTSHVAVRVAPDVIAALRPIIVGRRGTDRLLLRPRWQMVRIGEWRKTERVTWHSASEMTQPWSAILEKAELPADLVPYALRHSSIVRGLRANLPVRLVAALHDTSSAMIEAHYSAFIIDALDALAALAAVSLTTPAPTQLRSVG</sequence>
<dbReference type="InterPro" id="IPR010998">
    <property type="entry name" value="Integrase_recombinase_N"/>
</dbReference>
<dbReference type="InterPro" id="IPR013762">
    <property type="entry name" value="Integrase-like_cat_sf"/>
</dbReference>
<dbReference type="GO" id="GO:0006310">
    <property type="term" value="P:DNA recombination"/>
    <property type="evidence" value="ECO:0007669"/>
    <property type="project" value="UniProtKB-KW"/>
</dbReference>
<evidence type="ECO:0000313" key="7">
    <source>
        <dbReference type="EMBL" id="TGD94902.1"/>
    </source>
</evidence>